<reference evidence="2" key="2">
    <citation type="submission" date="2020-09" db="EMBL/GenBank/DDBJ databases">
        <authorList>
            <person name="Sun Q."/>
            <person name="Ohkuma M."/>
        </authorList>
    </citation>
    <scope>NUCLEOTIDE SEQUENCE</scope>
    <source>
        <strain evidence="2">JCM 4391</strain>
    </source>
</reference>
<gene>
    <name evidence="2" type="ORF">GCM10010274_14090</name>
</gene>
<evidence type="ECO:0000313" key="3">
    <source>
        <dbReference type="Proteomes" id="UP000636661"/>
    </source>
</evidence>
<keyword evidence="3" id="KW-1185">Reference proteome</keyword>
<name>A0A918HW82_9ACTN</name>
<protein>
    <submittedName>
        <fullName evidence="2">Uncharacterized protein</fullName>
    </submittedName>
</protein>
<evidence type="ECO:0000256" key="1">
    <source>
        <dbReference type="SAM" id="MobiDB-lite"/>
    </source>
</evidence>
<proteinExistence type="predicted"/>
<reference evidence="2" key="1">
    <citation type="journal article" date="2014" name="Int. J. Syst. Evol. Microbiol.">
        <title>Complete genome sequence of Corynebacterium casei LMG S-19264T (=DSM 44701T), isolated from a smear-ripened cheese.</title>
        <authorList>
            <consortium name="US DOE Joint Genome Institute (JGI-PGF)"/>
            <person name="Walter F."/>
            <person name="Albersmeier A."/>
            <person name="Kalinowski J."/>
            <person name="Ruckert C."/>
        </authorList>
    </citation>
    <scope>NUCLEOTIDE SEQUENCE</scope>
    <source>
        <strain evidence="2">JCM 4391</strain>
    </source>
</reference>
<dbReference type="EMBL" id="BMTP01000003">
    <property type="protein sequence ID" value="GGU28530.1"/>
    <property type="molecule type" value="Genomic_DNA"/>
</dbReference>
<accession>A0A918HW82</accession>
<evidence type="ECO:0000313" key="2">
    <source>
        <dbReference type="EMBL" id="GGU28530.1"/>
    </source>
</evidence>
<comment type="caution">
    <text evidence="2">The sequence shown here is derived from an EMBL/GenBank/DDBJ whole genome shotgun (WGS) entry which is preliminary data.</text>
</comment>
<dbReference type="Proteomes" id="UP000636661">
    <property type="component" value="Unassembled WGS sequence"/>
</dbReference>
<dbReference type="AlphaFoldDB" id="A0A918HW82"/>
<feature type="region of interest" description="Disordered" evidence="1">
    <location>
        <begin position="1"/>
        <end position="21"/>
    </location>
</feature>
<dbReference type="RefSeq" id="WP_189549847.1">
    <property type="nucleotide sequence ID" value="NZ_BMTP01000003.1"/>
</dbReference>
<organism evidence="2 3">
    <name type="scientific">Streptomyces lavendofoliae</name>
    <dbReference type="NCBI Taxonomy" id="67314"/>
    <lineage>
        <taxon>Bacteria</taxon>
        <taxon>Bacillati</taxon>
        <taxon>Actinomycetota</taxon>
        <taxon>Actinomycetes</taxon>
        <taxon>Kitasatosporales</taxon>
        <taxon>Streptomycetaceae</taxon>
        <taxon>Streptomyces</taxon>
    </lineage>
</organism>
<sequence length="164" mass="17967">MDLVAGRGRLLHPGSGRAPTEQQMNEAANIVLQGLEALAQVPGLAVGAVYRHGATREDLYADLVETVNDQHAAAGSSCQFIVDGNGTEKVLRAAHHRLPADRRHVLGDPLLLPARRLPLLQAADFVAHAAFQSVARRPRRAFMWDWYPRVFPQAGAPRHLARLH</sequence>